<dbReference type="GO" id="GO:0032993">
    <property type="term" value="C:protein-DNA complex"/>
    <property type="evidence" value="ECO:0007669"/>
    <property type="project" value="TreeGrafter"/>
</dbReference>
<feature type="modified residue" description="4-aspartylphosphate" evidence="6">
    <location>
        <position position="53"/>
    </location>
</feature>
<keyword evidence="5" id="KW-0804">Transcription</keyword>
<evidence type="ECO:0000259" key="9">
    <source>
        <dbReference type="PROSITE" id="PS51755"/>
    </source>
</evidence>
<sequence>MMKKILLLEDDMALHETVKDFLESLGYEVISSYDGEDASEKAYENNFDLLLLDVNVPKLSGFELLQTIRDSDNQTPAIFITSLGGIADLESGYDSGCDDYIKKPFALKELQLRVETLLKREFYHQKSDEIILPNGCSFEPNSESLKQNGTLISLANKELQLLKLFLQHKNELVSHEVIESRLWEYDEESSESAVRTYIKHLRQILGKDTIVSIKKSGYKFIHK</sequence>
<feature type="DNA-binding region" description="OmpR/PhoB-type" evidence="7">
    <location>
        <begin position="127"/>
        <end position="222"/>
    </location>
</feature>
<evidence type="ECO:0000256" key="6">
    <source>
        <dbReference type="PROSITE-ProRule" id="PRU00169"/>
    </source>
</evidence>
<dbReference type="Pfam" id="PF00072">
    <property type="entry name" value="Response_reg"/>
    <property type="match status" value="1"/>
</dbReference>
<dbReference type="SMART" id="SM00448">
    <property type="entry name" value="REC"/>
    <property type="match status" value="1"/>
</dbReference>
<feature type="domain" description="OmpR/PhoB-type" evidence="9">
    <location>
        <begin position="127"/>
        <end position="222"/>
    </location>
</feature>
<dbReference type="InterPro" id="IPR001867">
    <property type="entry name" value="OmpR/PhoB-type_DNA-bd"/>
</dbReference>
<dbReference type="Gene3D" id="1.10.10.10">
    <property type="entry name" value="Winged helix-like DNA-binding domain superfamily/Winged helix DNA-binding domain"/>
    <property type="match status" value="1"/>
</dbReference>
<dbReference type="PROSITE" id="PS50110">
    <property type="entry name" value="RESPONSE_REGULATORY"/>
    <property type="match status" value="1"/>
</dbReference>
<dbReference type="SUPFAM" id="SSF52172">
    <property type="entry name" value="CheY-like"/>
    <property type="match status" value="1"/>
</dbReference>
<organism evidence="10 11">
    <name type="scientific">Sulfurimonas marina</name>
    <dbReference type="NCBI Taxonomy" id="2590551"/>
    <lineage>
        <taxon>Bacteria</taxon>
        <taxon>Pseudomonadati</taxon>
        <taxon>Campylobacterota</taxon>
        <taxon>Epsilonproteobacteria</taxon>
        <taxon>Campylobacterales</taxon>
        <taxon>Sulfurimonadaceae</taxon>
        <taxon>Sulfurimonas</taxon>
    </lineage>
</organism>
<dbReference type="InterPro" id="IPR036388">
    <property type="entry name" value="WH-like_DNA-bd_sf"/>
</dbReference>
<evidence type="ECO:0000259" key="8">
    <source>
        <dbReference type="PROSITE" id="PS50110"/>
    </source>
</evidence>
<dbReference type="KEGG" id="smax:FJR03_01590"/>
<evidence type="ECO:0000256" key="7">
    <source>
        <dbReference type="PROSITE-ProRule" id="PRU01091"/>
    </source>
</evidence>
<evidence type="ECO:0000256" key="5">
    <source>
        <dbReference type="ARBA" id="ARBA00023163"/>
    </source>
</evidence>
<evidence type="ECO:0000256" key="1">
    <source>
        <dbReference type="ARBA" id="ARBA00022553"/>
    </source>
</evidence>
<keyword evidence="11" id="KW-1185">Reference proteome</keyword>
<dbReference type="GO" id="GO:0006355">
    <property type="term" value="P:regulation of DNA-templated transcription"/>
    <property type="evidence" value="ECO:0007669"/>
    <property type="project" value="InterPro"/>
</dbReference>
<dbReference type="PANTHER" id="PTHR48111:SF21">
    <property type="entry name" value="DNA-BINDING DUAL MASTER TRANSCRIPTIONAL REGULATOR RPAA"/>
    <property type="match status" value="1"/>
</dbReference>
<name>A0A7M1ASV6_9BACT</name>
<dbReference type="SMART" id="SM00862">
    <property type="entry name" value="Trans_reg_C"/>
    <property type="match status" value="1"/>
</dbReference>
<gene>
    <name evidence="10" type="ORF">FJR03_01590</name>
</gene>
<evidence type="ECO:0000313" key="11">
    <source>
        <dbReference type="Proteomes" id="UP000593910"/>
    </source>
</evidence>
<evidence type="ECO:0000256" key="3">
    <source>
        <dbReference type="ARBA" id="ARBA00023015"/>
    </source>
</evidence>
<dbReference type="GO" id="GO:0005829">
    <property type="term" value="C:cytosol"/>
    <property type="evidence" value="ECO:0007669"/>
    <property type="project" value="TreeGrafter"/>
</dbReference>
<feature type="domain" description="Response regulatory" evidence="8">
    <location>
        <begin position="4"/>
        <end position="118"/>
    </location>
</feature>
<evidence type="ECO:0000313" key="10">
    <source>
        <dbReference type="EMBL" id="QOP40501.1"/>
    </source>
</evidence>
<reference evidence="10 11" key="1">
    <citation type="submission" date="2019-06" db="EMBL/GenBank/DDBJ databases">
        <title>Sulfurimonas gotlandica sp. nov., a chemoautotrophic and psychrotolerant epsilonproteobacterium isolated from a pelagic redoxcline, and an emended description of the genus Sulfurimonas.</title>
        <authorList>
            <person name="Wang S."/>
            <person name="Jiang L."/>
            <person name="Shao Z."/>
        </authorList>
    </citation>
    <scope>NUCLEOTIDE SEQUENCE [LARGE SCALE GENOMIC DNA]</scope>
    <source>
        <strain evidence="10 11">B2</strain>
    </source>
</reference>
<proteinExistence type="predicted"/>
<keyword evidence="1 6" id="KW-0597">Phosphoprotein</keyword>
<dbReference type="InterPro" id="IPR039420">
    <property type="entry name" value="WalR-like"/>
</dbReference>
<dbReference type="AlphaFoldDB" id="A0A7M1ASV6"/>
<keyword evidence="2" id="KW-0902">Two-component regulatory system</keyword>
<accession>A0A7M1ASV6</accession>
<dbReference type="EMBL" id="CP041165">
    <property type="protein sequence ID" value="QOP40501.1"/>
    <property type="molecule type" value="Genomic_DNA"/>
</dbReference>
<dbReference type="GO" id="GO:0000156">
    <property type="term" value="F:phosphorelay response regulator activity"/>
    <property type="evidence" value="ECO:0007669"/>
    <property type="project" value="TreeGrafter"/>
</dbReference>
<evidence type="ECO:0000256" key="2">
    <source>
        <dbReference type="ARBA" id="ARBA00023012"/>
    </source>
</evidence>
<dbReference type="GO" id="GO:0000976">
    <property type="term" value="F:transcription cis-regulatory region binding"/>
    <property type="evidence" value="ECO:0007669"/>
    <property type="project" value="TreeGrafter"/>
</dbReference>
<keyword evidence="3" id="KW-0805">Transcription regulation</keyword>
<keyword evidence="4 7" id="KW-0238">DNA-binding</keyword>
<dbReference type="PANTHER" id="PTHR48111">
    <property type="entry name" value="REGULATOR OF RPOS"/>
    <property type="match status" value="1"/>
</dbReference>
<protein>
    <submittedName>
        <fullName evidence="10">Response regulator transcription factor</fullName>
    </submittedName>
</protein>
<dbReference type="InterPro" id="IPR001789">
    <property type="entry name" value="Sig_transdc_resp-reg_receiver"/>
</dbReference>
<dbReference type="Proteomes" id="UP000593910">
    <property type="component" value="Chromosome"/>
</dbReference>
<dbReference type="Gene3D" id="3.40.50.2300">
    <property type="match status" value="1"/>
</dbReference>
<dbReference type="CDD" id="cd00383">
    <property type="entry name" value="trans_reg_C"/>
    <property type="match status" value="1"/>
</dbReference>
<dbReference type="PROSITE" id="PS51755">
    <property type="entry name" value="OMPR_PHOB"/>
    <property type="match status" value="1"/>
</dbReference>
<dbReference type="Pfam" id="PF00486">
    <property type="entry name" value="Trans_reg_C"/>
    <property type="match status" value="1"/>
</dbReference>
<dbReference type="InterPro" id="IPR011006">
    <property type="entry name" value="CheY-like_superfamily"/>
</dbReference>
<evidence type="ECO:0000256" key="4">
    <source>
        <dbReference type="ARBA" id="ARBA00023125"/>
    </source>
</evidence>